<comment type="caution">
    <text evidence="12">The sequence shown here is derived from an EMBL/GenBank/DDBJ whole genome shotgun (WGS) entry which is preliminary data.</text>
</comment>
<evidence type="ECO:0000256" key="6">
    <source>
        <dbReference type="ARBA" id="ARBA00022840"/>
    </source>
</evidence>
<comment type="similarity">
    <text evidence="1 9">Belongs to the selenophosphate synthase 1 family. Class I subfamily.</text>
</comment>
<name>A0ABT6BL88_9BACT</name>
<keyword evidence="8 9" id="KW-0711">Selenium</keyword>
<gene>
    <name evidence="9 12" type="primary">selD</name>
    <name evidence="12" type="ORF">PQG43_09605</name>
</gene>
<feature type="binding site" description="in other chain" evidence="9">
    <location>
        <position position="90"/>
    </location>
    <ligand>
        <name>ATP</name>
        <dbReference type="ChEBI" id="CHEBI:30616"/>
        <note>ligand shared between dimeric partners</note>
    </ligand>
</feature>
<dbReference type="InterPro" id="IPR036676">
    <property type="entry name" value="PurM-like_C_sf"/>
</dbReference>
<comment type="catalytic activity">
    <reaction evidence="9">
        <text>hydrogenselenide + ATP + H2O = selenophosphate + AMP + phosphate + 2 H(+)</text>
        <dbReference type="Rhea" id="RHEA:18737"/>
        <dbReference type="ChEBI" id="CHEBI:15377"/>
        <dbReference type="ChEBI" id="CHEBI:15378"/>
        <dbReference type="ChEBI" id="CHEBI:16144"/>
        <dbReference type="ChEBI" id="CHEBI:29317"/>
        <dbReference type="ChEBI" id="CHEBI:30616"/>
        <dbReference type="ChEBI" id="CHEBI:43474"/>
        <dbReference type="ChEBI" id="CHEBI:456215"/>
        <dbReference type="EC" id="2.7.9.3"/>
    </reaction>
</comment>
<feature type="site" description="Important for catalytic activity" evidence="9">
    <location>
        <position position="19"/>
    </location>
</feature>
<evidence type="ECO:0000256" key="9">
    <source>
        <dbReference type="HAMAP-Rule" id="MF_00625"/>
    </source>
</evidence>
<keyword evidence="3 9" id="KW-0479">Metal-binding</keyword>
<keyword evidence="2 9" id="KW-0808">Transferase</keyword>
<dbReference type="InterPro" id="IPR023061">
    <property type="entry name" value="SelD_I"/>
</dbReference>
<feature type="binding site" evidence="9">
    <location>
        <position position="90"/>
    </location>
    <ligand>
        <name>Mg(2+)</name>
        <dbReference type="ChEBI" id="CHEBI:18420"/>
    </ligand>
</feature>
<dbReference type="RefSeq" id="WP_276344507.1">
    <property type="nucleotide sequence ID" value="NZ_JARJOW010000006.1"/>
</dbReference>
<dbReference type="InterPro" id="IPR010918">
    <property type="entry name" value="PurM-like_C_dom"/>
</dbReference>
<keyword evidence="4 9" id="KW-0547">Nucleotide-binding</keyword>
<dbReference type="Pfam" id="PF02769">
    <property type="entry name" value="AIRS_C"/>
    <property type="match status" value="1"/>
</dbReference>
<feature type="binding site" description="in other chain" evidence="9">
    <location>
        <begin position="47"/>
        <end position="49"/>
    </location>
    <ligand>
        <name>ATP</name>
        <dbReference type="ChEBI" id="CHEBI:30616"/>
        <note>ligand shared between dimeric partners</note>
    </ligand>
</feature>
<sequence>MDTSIKLTSFSHGAGCGCKISPQILDQILHTDTPKKNHPLLLVGNESRDDAAVFDWQNGEAVISTTDFFMPIVDDPFDFGKIAATNAISDIYAMGGSPLMAIAILGWPIDKLAPEIAKKVLEGGRAACAEAGIPLAGGHSIDSPEPIFGLAVTGKVKKEHLKQNDQASEDCLLYLTKPLGVGILSTAQKRGIVSPEDLALAVKQMSTLNQFGEKLGPLAYVKSLTDVTGFGLLGHLVEMCDGSGVSAQLFFDKIPTLPQIGHYLEQKCFPGGTSRNWASYGHRVEESISEIQQLIGADPQTSGGLLIAVDANSQTEFESFAEAQGFSLQVIGKTIAQKEKAIYIQ</sequence>
<accession>A0ABT6BL88</accession>
<dbReference type="Proteomes" id="UP001321344">
    <property type="component" value="Unassembled WGS sequence"/>
</dbReference>
<dbReference type="EMBL" id="JARJOW010000006">
    <property type="protein sequence ID" value="MDF5691120.1"/>
    <property type="molecule type" value="Genomic_DNA"/>
</dbReference>
<comment type="subunit">
    <text evidence="9">Homodimer.</text>
</comment>
<dbReference type="NCBIfam" id="TIGR00476">
    <property type="entry name" value="selD"/>
    <property type="match status" value="1"/>
</dbReference>
<feature type="binding site" evidence="9">
    <location>
        <position position="226"/>
    </location>
    <ligand>
        <name>Mg(2+)</name>
        <dbReference type="ChEBI" id="CHEBI:18420"/>
    </ligand>
</feature>
<dbReference type="PIRSF" id="PIRSF036407">
    <property type="entry name" value="Selenphspht_syn"/>
    <property type="match status" value="1"/>
</dbReference>
<dbReference type="PROSITE" id="PS51257">
    <property type="entry name" value="PROKAR_LIPOPROTEIN"/>
    <property type="match status" value="1"/>
</dbReference>
<keyword evidence="5 9" id="KW-0418">Kinase</keyword>
<dbReference type="PANTHER" id="PTHR10256">
    <property type="entry name" value="SELENIDE, WATER DIKINASE"/>
    <property type="match status" value="1"/>
</dbReference>
<evidence type="ECO:0000259" key="10">
    <source>
        <dbReference type="Pfam" id="PF00586"/>
    </source>
</evidence>
<evidence type="ECO:0000313" key="13">
    <source>
        <dbReference type="Proteomes" id="UP001321344"/>
    </source>
</evidence>
<feature type="domain" description="PurM-like C-terminal" evidence="11">
    <location>
        <begin position="170"/>
        <end position="343"/>
    </location>
</feature>
<evidence type="ECO:0000259" key="11">
    <source>
        <dbReference type="Pfam" id="PF02769"/>
    </source>
</evidence>
<dbReference type="InterPro" id="IPR036921">
    <property type="entry name" value="PurM-like_N_sf"/>
</dbReference>
<organism evidence="12 13">
    <name type="scientific">Aquirufa aurantiipilula</name>
    <dbReference type="NCBI Taxonomy" id="2696561"/>
    <lineage>
        <taxon>Bacteria</taxon>
        <taxon>Pseudomonadati</taxon>
        <taxon>Bacteroidota</taxon>
        <taxon>Cytophagia</taxon>
        <taxon>Cytophagales</taxon>
        <taxon>Flectobacillaceae</taxon>
        <taxon>Aquirufa</taxon>
    </lineage>
</organism>
<evidence type="ECO:0000313" key="12">
    <source>
        <dbReference type="EMBL" id="MDF5691120.1"/>
    </source>
</evidence>
<dbReference type="InterPro" id="IPR004536">
    <property type="entry name" value="SPS/SelD"/>
</dbReference>
<dbReference type="Gene3D" id="3.30.1330.10">
    <property type="entry name" value="PurM-like, N-terminal domain"/>
    <property type="match status" value="1"/>
</dbReference>
<proteinExistence type="inferred from homology"/>
<keyword evidence="13" id="KW-1185">Reference proteome</keyword>
<evidence type="ECO:0000256" key="1">
    <source>
        <dbReference type="ARBA" id="ARBA00008026"/>
    </source>
</evidence>
<feature type="binding site" description="in other chain" evidence="9">
    <location>
        <position position="19"/>
    </location>
    <ligand>
        <name>ATP</name>
        <dbReference type="ChEBI" id="CHEBI:30616"/>
        <note>ligand shared between dimeric partners</note>
    </ligand>
</feature>
<dbReference type="CDD" id="cd02195">
    <property type="entry name" value="SelD"/>
    <property type="match status" value="1"/>
</dbReference>
<comment type="cofactor">
    <cofactor evidence="9">
        <name>Mg(2+)</name>
        <dbReference type="ChEBI" id="CHEBI:18420"/>
    </cofactor>
    <text evidence="9">Binds 1 Mg(2+) ion per monomer.</text>
</comment>
<feature type="binding site" evidence="9">
    <location>
        <begin position="138"/>
        <end position="140"/>
    </location>
    <ligand>
        <name>ATP</name>
        <dbReference type="ChEBI" id="CHEBI:30616"/>
        <note>ligand shared between dimeric partners</note>
    </ligand>
</feature>
<evidence type="ECO:0000256" key="7">
    <source>
        <dbReference type="ARBA" id="ARBA00022842"/>
    </source>
</evidence>
<evidence type="ECO:0000256" key="5">
    <source>
        <dbReference type="ARBA" id="ARBA00022777"/>
    </source>
</evidence>
<reference evidence="12 13" key="1">
    <citation type="submission" date="2023-03" db="EMBL/GenBank/DDBJ databases">
        <title>Genome sequencing of Aquirufa.</title>
        <authorList>
            <person name="Pitt A."/>
            <person name="Hahn M.W."/>
        </authorList>
    </citation>
    <scope>NUCLEOTIDE SEQUENCE [LARGE SCALE GENOMIC DNA]</scope>
    <source>
        <strain evidence="12 13">WAEICH-18A</strain>
    </source>
</reference>
<dbReference type="SUPFAM" id="SSF55326">
    <property type="entry name" value="PurM N-terminal domain-like"/>
    <property type="match status" value="1"/>
</dbReference>
<feature type="binding site" description="in other chain" evidence="9">
    <location>
        <position position="67"/>
    </location>
    <ligand>
        <name>ATP</name>
        <dbReference type="ChEBI" id="CHEBI:30616"/>
        <note>ligand shared between dimeric partners</note>
    </ligand>
</feature>
<dbReference type="EC" id="2.7.9.3" evidence="9"/>
<dbReference type="PANTHER" id="PTHR10256:SF0">
    <property type="entry name" value="INACTIVE SELENIDE, WATER DIKINASE-LIKE PROTEIN-RELATED"/>
    <property type="match status" value="1"/>
</dbReference>
<evidence type="ECO:0000256" key="2">
    <source>
        <dbReference type="ARBA" id="ARBA00022679"/>
    </source>
</evidence>
<dbReference type="Pfam" id="PF00586">
    <property type="entry name" value="AIRS"/>
    <property type="match status" value="1"/>
</dbReference>
<dbReference type="NCBIfam" id="NF002098">
    <property type="entry name" value="PRK00943.1"/>
    <property type="match status" value="1"/>
</dbReference>
<dbReference type="Gene3D" id="3.90.650.10">
    <property type="entry name" value="PurM-like C-terminal domain"/>
    <property type="match status" value="1"/>
</dbReference>
<keyword evidence="6 9" id="KW-0067">ATP-binding</keyword>
<dbReference type="GO" id="GO:0004756">
    <property type="term" value="F:selenide, water dikinase activity"/>
    <property type="evidence" value="ECO:0007669"/>
    <property type="project" value="UniProtKB-EC"/>
</dbReference>
<feature type="domain" description="PurM-like N-terminal" evidence="10">
    <location>
        <begin position="49"/>
        <end position="156"/>
    </location>
</feature>
<dbReference type="InterPro" id="IPR016188">
    <property type="entry name" value="PurM-like_N"/>
</dbReference>
<feature type="active site" evidence="9">
    <location>
        <position position="16"/>
    </location>
</feature>
<comment type="function">
    <text evidence="9">Synthesizes selenophosphate from selenide and ATP.</text>
</comment>
<dbReference type="HAMAP" id="MF_00625">
    <property type="entry name" value="SelD"/>
    <property type="match status" value="1"/>
</dbReference>
<feature type="binding site" evidence="9">
    <location>
        <position position="50"/>
    </location>
    <ligand>
        <name>Mg(2+)</name>
        <dbReference type="ChEBI" id="CHEBI:18420"/>
    </ligand>
</feature>
<evidence type="ECO:0000256" key="4">
    <source>
        <dbReference type="ARBA" id="ARBA00022741"/>
    </source>
</evidence>
<protein>
    <recommendedName>
        <fullName evidence="9">Selenide, water dikinase</fullName>
        <ecNumber evidence="9">2.7.9.3</ecNumber>
    </recommendedName>
    <alternativeName>
        <fullName evidence="9">Selenium donor protein</fullName>
    </alternativeName>
    <alternativeName>
        <fullName evidence="9">Selenophosphate synthase</fullName>
    </alternativeName>
</protein>
<evidence type="ECO:0000256" key="8">
    <source>
        <dbReference type="ARBA" id="ARBA00023266"/>
    </source>
</evidence>
<keyword evidence="7 9" id="KW-0460">Magnesium</keyword>
<dbReference type="SUPFAM" id="SSF56042">
    <property type="entry name" value="PurM C-terminal domain-like"/>
    <property type="match status" value="1"/>
</dbReference>
<evidence type="ECO:0000256" key="3">
    <source>
        <dbReference type="ARBA" id="ARBA00022723"/>
    </source>
</evidence>